<dbReference type="EMBL" id="QJJX01000020">
    <property type="protein sequence ID" value="PXX21357.1"/>
    <property type="molecule type" value="Genomic_DNA"/>
</dbReference>
<organism evidence="1 2">
    <name type="scientific">Hoylesella shahii DSM 15611 = JCM 12083</name>
    <dbReference type="NCBI Taxonomy" id="1122991"/>
    <lineage>
        <taxon>Bacteria</taxon>
        <taxon>Pseudomonadati</taxon>
        <taxon>Bacteroidota</taxon>
        <taxon>Bacteroidia</taxon>
        <taxon>Bacteroidales</taxon>
        <taxon>Prevotellaceae</taxon>
        <taxon>Hoylesella</taxon>
    </lineage>
</organism>
<proteinExistence type="predicted"/>
<comment type="caution">
    <text evidence="1">The sequence shown here is derived from an EMBL/GenBank/DDBJ whole genome shotgun (WGS) entry which is preliminary data.</text>
</comment>
<keyword evidence="2" id="KW-1185">Reference proteome</keyword>
<dbReference type="Proteomes" id="UP000248314">
    <property type="component" value="Unassembled WGS sequence"/>
</dbReference>
<evidence type="ECO:0000313" key="1">
    <source>
        <dbReference type="EMBL" id="PXX21357.1"/>
    </source>
</evidence>
<gene>
    <name evidence="1" type="ORF">EJ73_01762</name>
</gene>
<accession>A0A318I164</accession>
<reference evidence="1 2" key="1">
    <citation type="submission" date="2018-05" db="EMBL/GenBank/DDBJ databases">
        <title>Genomic Encyclopedia of Type Strains, Phase I: the one thousand microbial genomes (KMG-I) project.</title>
        <authorList>
            <person name="Kyrpides N."/>
        </authorList>
    </citation>
    <scope>NUCLEOTIDE SEQUENCE [LARGE SCALE GENOMIC DNA]</scope>
    <source>
        <strain evidence="1 2">DSM 15611</strain>
    </source>
</reference>
<dbReference type="AlphaFoldDB" id="A0A318I164"/>
<protein>
    <submittedName>
        <fullName evidence="1">Uncharacterized protein</fullName>
    </submittedName>
</protein>
<evidence type="ECO:0000313" key="2">
    <source>
        <dbReference type="Proteomes" id="UP000248314"/>
    </source>
</evidence>
<sequence>MSTLFAHQLPIACKYSILARVYFDVSNTKFGYAKQIVFLYKNSDLYPKTRLLYQNLMQKAPKRTAFCC</sequence>
<name>A0A318I164_9BACT</name>